<organism evidence="1 2">
    <name type="scientific">Avena sativa</name>
    <name type="common">Oat</name>
    <dbReference type="NCBI Taxonomy" id="4498"/>
    <lineage>
        <taxon>Eukaryota</taxon>
        <taxon>Viridiplantae</taxon>
        <taxon>Streptophyta</taxon>
        <taxon>Embryophyta</taxon>
        <taxon>Tracheophyta</taxon>
        <taxon>Spermatophyta</taxon>
        <taxon>Magnoliopsida</taxon>
        <taxon>Liliopsida</taxon>
        <taxon>Poales</taxon>
        <taxon>Poaceae</taxon>
        <taxon>BOP clade</taxon>
        <taxon>Pooideae</taxon>
        <taxon>Poodae</taxon>
        <taxon>Poeae</taxon>
        <taxon>Poeae Chloroplast Group 1 (Aveneae type)</taxon>
        <taxon>Aveninae</taxon>
        <taxon>Avena</taxon>
    </lineage>
</organism>
<dbReference type="Proteomes" id="UP001732700">
    <property type="component" value="Chromosome 7D"/>
</dbReference>
<name>A0ACD6AF73_AVESA</name>
<dbReference type="EnsemblPlants" id="AVESA.00010b.r2.7DG1346210.1">
    <property type="protein sequence ID" value="AVESA.00010b.r2.7DG1346210.1.CDS.1"/>
    <property type="gene ID" value="AVESA.00010b.r2.7DG1346210"/>
</dbReference>
<protein>
    <submittedName>
        <fullName evidence="1">Uncharacterized protein</fullName>
    </submittedName>
</protein>
<reference evidence="1" key="2">
    <citation type="submission" date="2025-09" db="UniProtKB">
        <authorList>
            <consortium name="EnsemblPlants"/>
        </authorList>
    </citation>
    <scope>IDENTIFICATION</scope>
</reference>
<proteinExistence type="predicted"/>
<reference evidence="1" key="1">
    <citation type="submission" date="2021-05" db="EMBL/GenBank/DDBJ databases">
        <authorList>
            <person name="Scholz U."/>
            <person name="Mascher M."/>
            <person name="Fiebig A."/>
        </authorList>
    </citation>
    <scope>NUCLEOTIDE SEQUENCE [LARGE SCALE GENOMIC DNA]</scope>
</reference>
<sequence length="408" mass="46844">MSDRRGTTTLDNLPEEIIIDQILVRLSPKDIGRCRAVCPSWRAATSMPKFMLDHHNCQPSLPIIDGDGKPASVIIFRDGHAGAKSSGEDLWPFLPNPSRKFHCEIRLHADCDGFLIVLEGGQFYICNPIIRQHTLLPQPRSRKGIYNTITGLYQHHPTGEYRVLWVSGNLYEDKWYSSLSRVKAYILTVGSNQPRCISVEQPTMSSPSVQDTFELSDRMSRCNRCPPVHYRANLHWCHGRFKDLTGESGKIVVFDTMHESFQWMFGPQKGFWEKLLDMKGTLAFASCPVPDLTVINIWVMHDYEAQIWSFKYRIDMSMIEASRPLGLTYLEGKKQKKQLSGTTVRFFDDVVVLNESELLIGFNSKYVLHCNIEGKFLQMVRISKRQYCMELTRHRLQESIVPIPSGRI</sequence>
<evidence type="ECO:0000313" key="1">
    <source>
        <dbReference type="EnsemblPlants" id="AVESA.00010b.r2.7DG1346210.1.CDS.1"/>
    </source>
</evidence>
<accession>A0ACD6AF73</accession>
<evidence type="ECO:0000313" key="2">
    <source>
        <dbReference type="Proteomes" id="UP001732700"/>
    </source>
</evidence>
<keyword evidence="2" id="KW-1185">Reference proteome</keyword>